<comment type="caution">
    <text evidence="1">The sequence shown here is derived from an EMBL/GenBank/DDBJ whole genome shotgun (WGS) entry which is preliminary data.</text>
</comment>
<accession>A0ABP8NIA1</accession>
<sequence>MALFKFNRNAPSTGEHPFFELPLIIASGLGRSGTTVLRQCLAAHPRVASYNKECNYIHNLMRAANLHVETFPESPPVGRREFWKVHRRALLDIYWPQANWRAPDEYSAISTYSMLDPRAAIGLKDAFPRLAICYIVRNGIEVVSSYNSFRGFKDMTFEDVCKLWSLRQDMLQYQSSQSHIFLFRHEWLIDELEAFKRQMADAFQSIGLNFDEACLAPLSTRFHPTRFIGEDRQAAKDPAQRTRRWKLWSDDQRETFATICGEAMENHGYEIPWL</sequence>
<gene>
    <name evidence="1" type="ORF">GCM10023156_57310</name>
</gene>
<proteinExistence type="predicted"/>
<dbReference type="Pfam" id="PF13469">
    <property type="entry name" value="Sulfotransfer_3"/>
    <property type="match status" value="1"/>
</dbReference>
<name>A0ABP8NIA1_9BACT</name>
<protein>
    <recommendedName>
        <fullName evidence="3">Sulfotransferase domain protein</fullName>
    </recommendedName>
</protein>
<dbReference type="Proteomes" id="UP001500840">
    <property type="component" value="Unassembled WGS sequence"/>
</dbReference>
<dbReference type="SUPFAM" id="SSF52540">
    <property type="entry name" value="P-loop containing nucleoside triphosphate hydrolases"/>
    <property type="match status" value="1"/>
</dbReference>
<organism evidence="1 2">
    <name type="scientific">Novipirellula rosea</name>
    <dbReference type="NCBI Taxonomy" id="1031540"/>
    <lineage>
        <taxon>Bacteria</taxon>
        <taxon>Pseudomonadati</taxon>
        <taxon>Planctomycetota</taxon>
        <taxon>Planctomycetia</taxon>
        <taxon>Pirellulales</taxon>
        <taxon>Pirellulaceae</taxon>
        <taxon>Novipirellula</taxon>
    </lineage>
</organism>
<keyword evidence="2" id="KW-1185">Reference proteome</keyword>
<dbReference type="RefSeq" id="WP_345327127.1">
    <property type="nucleotide sequence ID" value="NZ_BAABGA010000088.1"/>
</dbReference>
<evidence type="ECO:0000313" key="1">
    <source>
        <dbReference type="EMBL" id="GAA4467437.1"/>
    </source>
</evidence>
<dbReference type="InterPro" id="IPR027417">
    <property type="entry name" value="P-loop_NTPase"/>
</dbReference>
<evidence type="ECO:0000313" key="2">
    <source>
        <dbReference type="Proteomes" id="UP001500840"/>
    </source>
</evidence>
<reference evidence="2" key="1">
    <citation type="journal article" date="2019" name="Int. J. Syst. Evol. Microbiol.">
        <title>The Global Catalogue of Microorganisms (GCM) 10K type strain sequencing project: providing services to taxonomists for standard genome sequencing and annotation.</title>
        <authorList>
            <consortium name="The Broad Institute Genomics Platform"/>
            <consortium name="The Broad Institute Genome Sequencing Center for Infectious Disease"/>
            <person name="Wu L."/>
            <person name="Ma J."/>
        </authorList>
    </citation>
    <scope>NUCLEOTIDE SEQUENCE [LARGE SCALE GENOMIC DNA]</scope>
    <source>
        <strain evidence="2">JCM 17759</strain>
    </source>
</reference>
<evidence type="ECO:0008006" key="3">
    <source>
        <dbReference type="Google" id="ProtNLM"/>
    </source>
</evidence>
<dbReference type="EMBL" id="BAABGA010000088">
    <property type="protein sequence ID" value="GAA4467437.1"/>
    <property type="molecule type" value="Genomic_DNA"/>
</dbReference>
<dbReference type="Gene3D" id="3.40.50.300">
    <property type="entry name" value="P-loop containing nucleotide triphosphate hydrolases"/>
    <property type="match status" value="1"/>
</dbReference>